<dbReference type="Proteomes" id="UP000831019">
    <property type="component" value="Plasmid pDSM109990_c"/>
</dbReference>
<organism evidence="2 3">
    <name type="scientific">Sulfitobacter dubius</name>
    <dbReference type="NCBI Taxonomy" id="218673"/>
    <lineage>
        <taxon>Bacteria</taxon>
        <taxon>Pseudomonadati</taxon>
        <taxon>Pseudomonadota</taxon>
        <taxon>Alphaproteobacteria</taxon>
        <taxon>Rhodobacterales</taxon>
        <taxon>Roseobacteraceae</taxon>
        <taxon>Sulfitobacter</taxon>
    </lineage>
</organism>
<sequence>MEKNKCGNRYSPEVRERAVRMVFEHQGEFDSQSAAIKSIAPKIGCGPDTLRAWVRRAETDSGRCDGMTTSERDRIRALERENRQLRQANEILKKASAYFAQAELDRRFRK</sequence>
<dbReference type="Gene3D" id="1.10.10.10">
    <property type="entry name" value="Winged helix-like DNA-binding domain superfamily/Winged helix DNA-binding domain"/>
    <property type="match status" value="1"/>
</dbReference>
<evidence type="ECO:0000313" key="3">
    <source>
        <dbReference type="Proteomes" id="UP000831019"/>
    </source>
</evidence>
<evidence type="ECO:0000256" key="1">
    <source>
        <dbReference type="SAM" id="Coils"/>
    </source>
</evidence>
<name>A0ABY3ZQV9_9RHOB</name>
<gene>
    <name evidence="2" type="ORF">DSM109990_03903</name>
</gene>
<dbReference type="InterPro" id="IPR036388">
    <property type="entry name" value="WH-like_DNA-bd_sf"/>
</dbReference>
<feature type="coiled-coil region" evidence="1">
    <location>
        <begin position="68"/>
        <end position="98"/>
    </location>
</feature>
<dbReference type="Pfam" id="PF01527">
    <property type="entry name" value="HTH_Tnp_1"/>
    <property type="match status" value="1"/>
</dbReference>
<keyword evidence="2" id="KW-0614">Plasmid</keyword>
<reference evidence="3" key="1">
    <citation type="journal article" date="2022" name="Microorganisms">
        <title>Beyond the ABCs#Discovery of Three New Plasmid Types in Rhodobacterales (RepQ, RepY, RepW).</title>
        <authorList>
            <person name="Freese H.M."/>
            <person name="Ringel V."/>
            <person name="Overmann J."/>
            <person name="Petersen J."/>
        </authorList>
    </citation>
    <scope>NUCLEOTIDE SEQUENCE [LARGE SCALE GENOMIC DNA]</scope>
    <source>
        <strain evidence="3">DSM 109990</strain>
        <plasmid evidence="3">pDSM109990_c</plasmid>
    </source>
</reference>
<proteinExistence type="predicted"/>
<dbReference type="InterPro" id="IPR002514">
    <property type="entry name" value="Transposase_8"/>
</dbReference>
<dbReference type="InterPro" id="IPR009057">
    <property type="entry name" value="Homeodomain-like_sf"/>
</dbReference>
<dbReference type="EMBL" id="CP085147">
    <property type="protein sequence ID" value="UOA17012.1"/>
    <property type="molecule type" value="Genomic_DNA"/>
</dbReference>
<dbReference type="SUPFAM" id="SSF46689">
    <property type="entry name" value="Homeodomain-like"/>
    <property type="match status" value="1"/>
</dbReference>
<geneLocation type="plasmid" evidence="2 3">
    <name>pDSM109990_c</name>
</geneLocation>
<protein>
    <submittedName>
        <fullName evidence="2">Insertion element IS6110 uncharacterized 12.0 kDa protein</fullName>
    </submittedName>
</protein>
<keyword evidence="1" id="KW-0175">Coiled coil</keyword>
<keyword evidence="3" id="KW-1185">Reference proteome</keyword>
<accession>A0ABY3ZQV9</accession>
<evidence type="ECO:0000313" key="2">
    <source>
        <dbReference type="EMBL" id="UOA17012.1"/>
    </source>
</evidence>